<evidence type="ECO:0000313" key="2">
    <source>
        <dbReference type="EMBL" id="MVB11310.1"/>
    </source>
</evidence>
<reference evidence="2 4" key="1">
    <citation type="submission" date="2019-09" db="EMBL/GenBank/DDBJ databases">
        <title>Genome sequence of Clostridium sp. EA1.</title>
        <authorList>
            <person name="Poehlein A."/>
            <person name="Bengelsdorf F.R."/>
            <person name="Daniel R."/>
        </authorList>
    </citation>
    <scope>NUCLEOTIDE SEQUENCE [LARGE SCALE GENOMIC DNA]</scope>
    <source>
        <strain evidence="2 4">EA1</strain>
    </source>
</reference>
<keyword evidence="1" id="KW-1133">Transmembrane helix</keyword>
<dbReference type="Proteomes" id="UP000469440">
    <property type="component" value="Unassembled WGS sequence"/>
</dbReference>
<dbReference type="RefSeq" id="WP_066649955.1">
    <property type="nucleotide sequence ID" value="NZ_CP060286.1"/>
</dbReference>
<name>A0A6N8I0N6_9FIRM</name>
<evidence type="ECO:0000313" key="4">
    <source>
        <dbReference type="Proteomes" id="UP000469440"/>
    </source>
</evidence>
<keyword evidence="1" id="KW-0812">Transmembrane</keyword>
<evidence type="ECO:0000256" key="1">
    <source>
        <dbReference type="SAM" id="Phobius"/>
    </source>
</evidence>
<dbReference type="Proteomes" id="UP000515909">
    <property type="component" value="Chromosome"/>
</dbReference>
<dbReference type="KEGG" id="cfem:HCR03_06515"/>
<dbReference type="EMBL" id="VWXL01000053">
    <property type="protein sequence ID" value="MVB11310.1"/>
    <property type="molecule type" value="Genomic_DNA"/>
</dbReference>
<gene>
    <name evidence="2" type="ORF">CAFE_20200</name>
    <name evidence="3" type="ORF">HCR03_06515</name>
</gene>
<organism evidence="2 4">
    <name type="scientific">Caproicibacter fermentans</name>
    <dbReference type="NCBI Taxonomy" id="2576756"/>
    <lineage>
        <taxon>Bacteria</taxon>
        <taxon>Bacillati</taxon>
        <taxon>Bacillota</taxon>
        <taxon>Clostridia</taxon>
        <taxon>Eubacteriales</taxon>
        <taxon>Acutalibacteraceae</taxon>
        <taxon>Caproicibacter</taxon>
    </lineage>
</organism>
<keyword evidence="4" id="KW-1185">Reference proteome</keyword>
<evidence type="ECO:0000313" key="5">
    <source>
        <dbReference type="Proteomes" id="UP000515909"/>
    </source>
</evidence>
<accession>A0A6N8I0N6</accession>
<dbReference type="EMBL" id="CP060286">
    <property type="protein sequence ID" value="QNK41884.1"/>
    <property type="molecule type" value="Genomic_DNA"/>
</dbReference>
<reference evidence="3 5" key="2">
    <citation type="submission" date="2020-08" db="EMBL/GenBank/DDBJ databases">
        <title>The isolate Caproiciproducens sp. 7D4C2 produces n-caproate at mildly acidic conditions from hexoses: genome and rBOX comparison with related strains and chain-elongating bacteria.</title>
        <authorList>
            <person name="Esquivel-Elizondo S."/>
            <person name="Bagci C."/>
            <person name="Temovska M."/>
            <person name="Jeon B.S."/>
            <person name="Bessarab I."/>
            <person name="Williams R.B.H."/>
            <person name="Huson D.H."/>
            <person name="Angenent L.T."/>
        </authorList>
    </citation>
    <scope>NUCLEOTIDE SEQUENCE [LARGE SCALE GENOMIC DNA]</scope>
    <source>
        <strain evidence="3 5">7D4C2</strain>
    </source>
</reference>
<proteinExistence type="predicted"/>
<evidence type="ECO:0000313" key="3">
    <source>
        <dbReference type="EMBL" id="QNK41884.1"/>
    </source>
</evidence>
<dbReference type="AlphaFoldDB" id="A0A6N8I0N6"/>
<feature type="transmembrane region" description="Helical" evidence="1">
    <location>
        <begin position="9"/>
        <end position="27"/>
    </location>
</feature>
<accession>A0A7G8TE43</accession>
<sequence>MVKRALKSAIGVSLGVAIGGTVLPRLLRPWFYNNTYPPLWIHALLNFSFAYATCFLIDLFAEWIKSKRKS</sequence>
<protein>
    <submittedName>
        <fullName evidence="2">Uncharacterized protein</fullName>
    </submittedName>
</protein>
<keyword evidence="1" id="KW-0472">Membrane</keyword>
<feature type="transmembrane region" description="Helical" evidence="1">
    <location>
        <begin position="39"/>
        <end position="61"/>
    </location>
</feature>